<comment type="caution">
    <text evidence="1">The sequence shown here is derived from an EMBL/GenBank/DDBJ whole genome shotgun (WGS) entry which is preliminary data.</text>
</comment>
<reference evidence="1 2" key="1">
    <citation type="submission" date="2019-08" db="EMBL/GenBank/DDBJ databases">
        <title>Bradyrhizobium hipponensis sp. nov., a rhizobium isolated from a Lupinus angustifolius root nodule in Tunisia.</title>
        <authorList>
            <person name="Off K."/>
            <person name="Rejili M."/>
            <person name="Mars M."/>
            <person name="Brachmann A."/>
            <person name="Marin M."/>
        </authorList>
    </citation>
    <scope>NUCLEOTIDE SEQUENCE [LARGE SCALE GENOMIC DNA]</scope>
    <source>
        <strain evidence="1 2">CTAW11</strain>
    </source>
</reference>
<dbReference type="EMBL" id="VSSR01000008">
    <property type="protein sequence ID" value="TYL87452.1"/>
    <property type="molecule type" value="Genomic_DNA"/>
</dbReference>
<protein>
    <submittedName>
        <fullName evidence="1">Uncharacterized protein</fullName>
    </submittedName>
</protein>
<dbReference type="AlphaFoldDB" id="A0A5S4X0N3"/>
<proteinExistence type="predicted"/>
<accession>A0A5S4X0N3</accession>
<name>A0A5S4X0N3_9BRAD</name>
<dbReference type="RefSeq" id="WP_148749629.1">
    <property type="nucleotide sequence ID" value="NZ_VSSR01000008.1"/>
</dbReference>
<gene>
    <name evidence="1" type="ORF">FXB38_04860</name>
</gene>
<dbReference type="OrthoDB" id="8225519at2"/>
<keyword evidence="2" id="KW-1185">Reference proteome</keyword>
<evidence type="ECO:0000313" key="1">
    <source>
        <dbReference type="EMBL" id="TYL87452.1"/>
    </source>
</evidence>
<organism evidence="1 2">
    <name type="scientific">Bradyrhizobium cytisi</name>
    <dbReference type="NCBI Taxonomy" id="515489"/>
    <lineage>
        <taxon>Bacteria</taxon>
        <taxon>Pseudomonadati</taxon>
        <taxon>Pseudomonadota</taxon>
        <taxon>Alphaproteobacteria</taxon>
        <taxon>Hyphomicrobiales</taxon>
        <taxon>Nitrobacteraceae</taxon>
        <taxon>Bradyrhizobium</taxon>
    </lineage>
</organism>
<dbReference type="Proteomes" id="UP000324853">
    <property type="component" value="Unassembled WGS sequence"/>
</dbReference>
<sequence length="434" mass="44897">MQYNQPYGVSDPNAPYINGNPSTGTMGSIPPAASIEYPQREIVNLIAATGRAPSNGDLFQLGRSVQSGMLIASDDTGTANAYACALSPAPTAYSKYLTIVIQIGNANTGASVLNVNSLGNKPIIRADGSALQGNEMKTGNIFAFVYDGSAFRIAWPLTYTLGGLVLLQAPLDLYVNAATGNDSTLDGRNPTSIGSGHGPFRTISRSMNEVIKYNLNGFSISVHVADGGYTENVVCPAINGSGVVNILGNHANPSNCTQTAAAGSTFDIAPFGNYYIDGFRVSAPLISGGDPGSGILCQKNGTVVIGALDCGVCRSSHIEGSGSITTIGPIRIFGGAFQHCMAALAGVIAHSTTPTPFPPPTISIMNPVTFTNGFIYATEIGMFYGWYQSITGAGNVTGPKFLVSLNALLWTNAQGVNYFPGSSAGVVNTGGQYS</sequence>
<evidence type="ECO:0000313" key="2">
    <source>
        <dbReference type="Proteomes" id="UP000324853"/>
    </source>
</evidence>